<organism evidence="6">
    <name type="scientific">Zea mays</name>
    <name type="common">Maize</name>
    <dbReference type="NCBI Taxonomy" id="4577"/>
    <lineage>
        <taxon>Eukaryota</taxon>
        <taxon>Viridiplantae</taxon>
        <taxon>Streptophyta</taxon>
        <taxon>Embryophyta</taxon>
        <taxon>Tracheophyta</taxon>
        <taxon>Spermatophyta</taxon>
        <taxon>Magnoliopsida</taxon>
        <taxon>Liliopsida</taxon>
        <taxon>Poales</taxon>
        <taxon>Poaceae</taxon>
        <taxon>PACMAD clade</taxon>
        <taxon>Panicoideae</taxon>
        <taxon>Andropogonodae</taxon>
        <taxon>Andropogoneae</taxon>
        <taxon>Tripsacinae</taxon>
        <taxon>Zea</taxon>
    </lineage>
</organism>
<feature type="signal peptide" evidence="4">
    <location>
        <begin position="1"/>
        <end position="18"/>
    </location>
</feature>
<dbReference type="PANTHER" id="PTHR48028">
    <property type="entry name" value="GLYCINE-RICH RNA-BINDING PROTEIN RZ1A"/>
    <property type="match status" value="1"/>
</dbReference>
<dbReference type="SUPFAM" id="SSF54928">
    <property type="entry name" value="RNA-binding domain, RBD"/>
    <property type="match status" value="1"/>
</dbReference>
<keyword evidence="1 2" id="KW-0694">RNA-binding</keyword>
<evidence type="ECO:0000256" key="4">
    <source>
        <dbReference type="SAM" id="SignalP"/>
    </source>
</evidence>
<feature type="chain" id="PRO_5010804092" description="RRM domain-containing protein" evidence="4">
    <location>
        <begin position="19"/>
        <end position="208"/>
    </location>
</feature>
<dbReference type="AlphaFoldDB" id="A0A1D6FDZ7"/>
<dbReference type="InterPro" id="IPR012677">
    <property type="entry name" value="Nucleotide-bd_a/b_plait_sf"/>
</dbReference>
<dbReference type="SMR" id="A0A1D6FDZ7"/>
<accession>A0A1D6FDZ7</accession>
<dbReference type="PaxDb" id="4577-GRMZM2G078641_P02"/>
<evidence type="ECO:0000256" key="3">
    <source>
        <dbReference type="SAM" id="Phobius"/>
    </source>
</evidence>
<dbReference type="EMBL" id="CM000784">
    <property type="protein sequence ID" value="AQK90194.1"/>
    <property type="molecule type" value="Genomic_DNA"/>
</dbReference>
<keyword evidence="3" id="KW-1133">Transmembrane helix</keyword>
<evidence type="ECO:0000256" key="1">
    <source>
        <dbReference type="ARBA" id="ARBA00022884"/>
    </source>
</evidence>
<dbReference type="GO" id="GO:0003723">
    <property type="term" value="F:RNA binding"/>
    <property type="evidence" value="ECO:0007669"/>
    <property type="project" value="UniProtKB-UniRule"/>
</dbReference>
<dbReference type="InterPro" id="IPR035979">
    <property type="entry name" value="RBD_domain_sf"/>
</dbReference>
<keyword evidence="3" id="KW-0812">Transmembrane</keyword>
<dbReference type="InterPro" id="IPR000504">
    <property type="entry name" value="RRM_dom"/>
</dbReference>
<name>A0A1D6FDZ7_MAIZE</name>
<feature type="domain" description="RRM" evidence="5">
    <location>
        <begin position="4"/>
        <end position="93"/>
    </location>
</feature>
<keyword evidence="4" id="KW-0732">Signal</keyword>
<protein>
    <recommendedName>
        <fullName evidence="5">RRM domain-containing protein</fullName>
    </recommendedName>
</protein>
<sequence length="208" mass="22323">MVQTKIFMHLLFSNNCIARVLLSCVGQSCRNYEKGIEAAPYSKAIVVLDKFSGRSRGLGFVNFNEKQAMEDAIEATNGLYLDGSNITVDKARPHGPGRDRNGDRYYDCELGSRYDHGCNYGGRCALRGGGDCFKCGNPIILLETTHLGTMGEGTNMVVGMTGMVAVEVVMVLIVAVTDTLVIVEMAVAIGATTVMALIDQVLPDGLSS</sequence>
<evidence type="ECO:0000256" key="2">
    <source>
        <dbReference type="PROSITE-ProRule" id="PRU00176"/>
    </source>
</evidence>
<dbReference type="EMBL" id="CM000784">
    <property type="protein sequence ID" value="AQK90195.1"/>
    <property type="molecule type" value="Genomic_DNA"/>
</dbReference>
<dbReference type="PROSITE" id="PS50102">
    <property type="entry name" value="RRM"/>
    <property type="match status" value="1"/>
</dbReference>
<dbReference type="PANTHER" id="PTHR48028:SF2">
    <property type="entry name" value="GLYCINE-RICH RNA-BINDING PROTEIN RZ1A"/>
    <property type="match status" value="1"/>
</dbReference>
<reference evidence="6" key="1">
    <citation type="submission" date="2015-12" db="EMBL/GenBank/DDBJ databases">
        <title>Update maize B73 reference genome by single molecule sequencing technologies.</title>
        <authorList>
            <consortium name="Maize Genome Sequencing Project"/>
            <person name="Ware D."/>
        </authorList>
    </citation>
    <scope>NUCLEOTIDE SEQUENCE</scope>
    <source>
        <tissue evidence="6">Seedling</tissue>
    </source>
</reference>
<keyword evidence="3" id="KW-0472">Membrane</keyword>
<dbReference type="STRING" id="4577.A0A1D6FDZ7"/>
<dbReference type="ExpressionAtlas" id="A0A1D6FDZ7">
    <property type="expression patterns" value="baseline"/>
</dbReference>
<evidence type="ECO:0000259" key="5">
    <source>
        <dbReference type="PROSITE" id="PS50102"/>
    </source>
</evidence>
<dbReference type="Gene3D" id="3.30.70.330">
    <property type="match status" value="1"/>
</dbReference>
<dbReference type="InterPro" id="IPR051106">
    <property type="entry name" value="RNA-bind/splicing_reg"/>
</dbReference>
<dbReference type="SMART" id="SM00360">
    <property type="entry name" value="RRM"/>
    <property type="match status" value="1"/>
</dbReference>
<dbReference type="Pfam" id="PF00076">
    <property type="entry name" value="RRM_1"/>
    <property type="match status" value="1"/>
</dbReference>
<dbReference type="InParanoid" id="A0A1D6FDZ7"/>
<evidence type="ECO:0000313" key="6">
    <source>
        <dbReference type="EMBL" id="AQK90195.1"/>
    </source>
</evidence>
<feature type="transmembrane region" description="Helical" evidence="3">
    <location>
        <begin position="156"/>
        <end position="176"/>
    </location>
</feature>
<feature type="transmembrane region" description="Helical" evidence="3">
    <location>
        <begin position="182"/>
        <end position="202"/>
    </location>
</feature>
<proteinExistence type="predicted"/>
<gene>
    <name evidence="6" type="ORF">ZEAMMB73_Zm00001d008575</name>
</gene>